<sequence>MNADALIVGGGLTGPLTALALSRAGITSLVLDARPRADFDDAAFDGRSYAMALGSVRLMRNLGLWDGLAADAQPIIGIRASDGRAGEGASPLHLAFDAAEIGEPFMGQMVEDRHLRPALLAACDADPRVEMRFGVTVTDQTAEGATVRVQADEPLTGRILLGCDGRIGGTAKRAGIGRTGKGYGQTALVCAVEHDLPHGGIAHQFFMPPGPLAILPLTGNRSSVVWTETDANASDLNALPDAEYLDILRPRFGSFLGDLRLAGGRYTYPLALSLANSFTADRVALVGDAAHGIHPIAGQGLNLGIRDVAALADVLGRARARGEDIGAADVLARYQRWRRFDTSMMGFATDAVNRLFSNDNPILRLGRDLGMGAISAMPPVRRRFIREAAGISGDLPELMQG</sequence>
<dbReference type="Proteomes" id="UP000199283">
    <property type="component" value="Unassembled WGS sequence"/>
</dbReference>
<reference evidence="9 10" key="1">
    <citation type="submission" date="2016-10" db="EMBL/GenBank/DDBJ databases">
        <authorList>
            <person name="de Groot N.N."/>
        </authorList>
    </citation>
    <scope>NUCLEOTIDE SEQUENCE [LARGE SCALE GENOMIC DNA]</scope>
    <source>
        <strain evidence="9 10">DSM 14858</strain>
    </source>
</reference>
<dbReference type="PRINTS" id="PR00420">
    <property type="entry name" value="RNGMNOXGNASE"/>
</dbReference>
<dbReference type="Pfam" id="PF01494">
    <property type="entry name" value="FAD_binding_3"/>
    <property type="match status" value="1"/>
</dbReference>
<feature type="domain" description="FAD-binding" evidence="8">
    <location>
        <begin position="3"/>
        <end position="318"/>
    </location>
</feature>
<gene>
    <name evidence="9" type="ORF">SAMN04488526_0312</name>
</gene>
<organism evidence="9 10">
    <name type="scientific">Jannaschia helgolandensis</name>
    <dbReference type="NCBI Taxonomy" id="188906"/>
    <lineage>
        <taxon>Bacteria</taxon>
        <taxon>Pseudomonadati</taxon>
        <taxon>Pseudomonadota</taxon>
        <taxon>Alphaproteobacteria</taxon>
        <taxon>Rhodobacterales</taxon>
        <taxon>Roseobacteraceae</taxon>
        <taxon>Jannaschia</taxon>
    </lineage>
</organism>
<evidence type="ECO:0000256" key="5">
    <source>
        <dbReference type="ARBA" id="ARBA00022827"/>
    </source>
</evidence>
<dbReference type="InterPro" id="IPR051205">
    <property type="entry name" value="UbiH/COQ6_monooxygenase"/>
</dbReference>
<dbReference type="InterPro" id="IPR010971">
    <property type="entry name" value="UbiH/COQ6"/>
</dbReference>
<comment type="pathway">
    <text evidence="2">Cofactor biosynthesis; ubiquinone biosynthesis.</text>
</comment>
<keyword evidence="4" id="KW-0285">Flavoprotein</keyword>
<dbReference type="RefSeq" id="WP_092759123.1">
    <property type="nucleotide sequence ID" value="NZ_FNZQ01000001.1"/>
</dbReference>
<dbReference type="PROSITE" id="PS01304">
    <property type="entry name" value="UBIH"/>
    <property type="match status" value="1"/>
</dbReference>
<dbReference type="FunFam" id="3.50.50.60:FF:000021">
    <property type="entry name" value="Ubiquinone biosynthesis monooxygenase COQ6"/>
    <property type="match status" value="1"/>
</dbReference>
<dbReference type="GO" id="GO:0071949">
    <property type="term" value="F:FAD binding"/>
    <property type="evidence" value="ECO:0007669"/>
    <property type="project" value="InterPro"/>
</dbReference>
<dbReference type="AlphaFoldDB" id="A0A1H7G5B6"/>
<dbReference type="STRING" id="188906.SAMN04488526_0312"/>
<dbReference type="PANTHER" id="PTHR43876">
    <property type="entry name" value="UBIQUINONE BIOSYNTHESIS MONOOXYGENASE COQ6, MITOCHONDRIAL"/>
    <property type="match status" value="1"/>
</dbReference>
<dbReference type="PANTHER" id="PTHR43876:SF7">
    <property type="entry name" value="UBIQUINONE BIOSYNTHESIS MONOOXYGENASE COQ6, MITOCHONDRIAL"/>
    <property type="match status" value="1"/>
</dbReference>
<keyword evidence="6" id="KW-0560">Oxidoreductase</keyword>
<dbReference type="SUPFAM" id="SSF51905">
    <property type="entry name" value="FAD/NAD(P)-binding domain"/>
    <property type="match status" value="1"/>
</dbReference>
<name>A0A1H7G5B6_9RHOB</name>
<dbReference type="InterPro" id="IPR002938">
    <property type="entry name" value="FAD-bd"/>
</dbReference>
<dbReference type="Gene3D" id="3.50.50.60">
    <property type="entry name" value="FAD/NAD(P)-binding domain"/>
    <property type="match status" value="2"/>
</dbReference>
<evidence type="ECO:0000256" key="2">
    <source>
        <dbReference type="ARBA" id="ARBA00004749"/>
    </source>
</evidence>
<evidence type="ECO:0000256" key="7">
    <source>
        <dbReference type="ARBA" id="ARBA00023033"/>
    </source>
</evidence>
<evidence type="ECO:0000259" key="8">
    <source>
        <dbReference type="Pfam" id="PF01494"/>
    </source>
</evidence>
<dbReference type="InterPro" id="IPR018168">
    <property type="entry name" value="Ubi_Hdrlase_CS"/>
</dbReference>
<evidence type="ECO:0000256" key="1">
    <source>
        <dbReference type="ARBA" id="ARBA00001974"/>
    </source>
</evidence>
<dbReference type="OrthoDB" id="9796623at2"/>
<evidence type="ECO:0000256" key="6">
    <source>
        <dbReference type="ARBA" id="ARBA00023002"/>
    </source>
</evidence>
<comment type="cofactor">
    <cofactor evidence="1">
        <name>FAD</name>
        <dbReference type="ChEBI" id="CHEBI:57692"/>
    </cofactor>
</comment>
<comment type="similarity">
    <text evidence="3">Belongs to the UbiH/COQ6 family.</text>
</comment>
<evidence type="ECO:0000256" key="4">
    <source>
        <dbReference type="ARBA" id="ARBA00022630"/>
    </source>
</evidence>
<keyword evidence="7" id="KW-0503">Monooxygenase</keyword>
<evidence type="ECO:0000256" key="3">
    <source>
        <dbReference type="ARBA" id="ARBA00005349"/>
    </source>
</evidence>
<dbReference type="GO" id="GO:0004497">
    <property type="term" value="F:monooxygenase activity"/>
    <property type="evidence" value="ECO:0007669"/>
    <property type="project" value="UniProtKB-KW"/>
</dbReference>
<dbReference type="UniPathway" id="UPA00232"/>
<dbReference type="InterPro" id="IPR036188">
    <property type="entry name" value="FAD/NAD-bd_sf"/>
</dbReference>
<dbReference type="EMBL" id="FNZQ01000001">
    <property type="protein sequence ID" value="SEK33264.1"/>
    <property type="molecule type" value="Genomic_DNA"/>
</dbReference>
<keyword evidence="5" id="KW-0274">FAD</keyword>
<dbReference type="GO" id="GO:0016705">
    <property type="term" value="F:oxidoreductase activity, acting on paired donors, with incorporation or reduction of molecular oxygen"/>
    <property type="evidence" value="ECO:0007669"/>
    <property type="project" value="InterPro"/>
</dbReference>
<dbReference type="GO" id="GO:0110142">
    <property type="term" value="C:ubiquinone biosynthesis complex"/>
    <property type="evidence" value="ECO:0007669"/>
    <property type="project" value="UniProtKB-ARBA"/>
</dbReference>
<protein>
    <submittedName>
        <fullName evidence="9">2-octaprenyl-6-methoxyphenol hydroxylase</fullName>
    </submittedName>
</protein>
<keyword evidence="10" id="KW-1185">Reference proteome</keyword>
<evidence type="ECO:0000313" key="9">
    <source>
        <dbReference type="EMBL" id="SEK33264.1"/>
    </source>
</evidence>
<evidence type="ECO:0000313" key="10">
    <source>
        <dbReference type="Proteomes" id="UP000199283"/>
    </source>
</evidence>
<proteinExistence type="inferred from homology"/>
<dbReference type="NCBIfam" id="TIGR01988">
    <property type="entry name" value="Ubi-OHases"/>
    <property type="match status" value="1"/>
</dbReference>
<dbReference type="GO" id="GO:0006744">
    <property type="term" value="P:ubiquinone biosynthetic process"/>
    <property type="evidence" value="ECO:0007669"/>
    <property type="project" value="UniProtKB-UniPathway"/>
</dbReference>
<accession>A0A1H7G5B6</accession>